<dbReference type="InterPro" id="IPR036388">
    <property type="entry name" value="WH-like_DNA-bd_sf"/>
</dbReference>
<sequence>MSPVDPVNPKSEDDLSSERPRLHDIAFRMLGSSLEAERAVDQTVARWRRAQKADPHAIAARRDLLTEILARTCVDILRQARDGHDRYLGGWLPEPIPHPRAETRQILADPVDRISLDESLNMLLLVVLESLTPEQRVAFILHDVFGVPFWGIADVVGRSPDDARELARSARRQIQQRRKHEVPQEHHRSIVMELLGGCTARAEDRVRAILHPDITVLIDNGGRVNSAPSPVRGVDEAARLLIGVVTGVPGMTVSEQSVNGQTGLVFRQASRVVGVLSVNIKADNIVDTWIVLNPDKLRAWNTD</sequence>
<name>A0A5C8UKJ1_9MICO</name>
<dbReference type="InterPro" id="IPR052704">
    <property type="entry name" value="ECF_Sigma-70_Domain"/>
</dbReference>
<comment type="caution">
    <text evidence="1">The sequence shown here is derived from an EMBL/GenBank/DDBJ whole genome shotgun (WGS) entry which is preliminary data.</text>
</comment>
<dbReference type="GO" id="GO:0016987">
    <property type="term" value="F:sigma factor activity"/>
    <property type="evidence" value="ECO:0007669"/>
    <property type="project" value="TreeGrafter"/>
</dbReference>
<dbReference type="RefSeq" id="WP_147785041.1">
    <property type="nucleotide sequence ID" value="NZ_VRMG01000015.1"/>
</dbReference>
<keyword evidence="2" id="KW-1185">Reference proteome</keyword>
<protein>
    <submittedName>
        <fullName evidence="1">RNA polymerase subunit sigma-24</fullName>
    </submittedName>
</protein>
<accession>A0A5C8UKJ1</accession>
<dbReference type="SUPFAM" id="SSF54427">
    <property type="entry name" value="NTF2-like"/>
    <property type="match status" value="1"/>
</dbReference>
<reference evidence="1 2" key="1">
    <citation type="submission" date="2019-08" db="EMBL/GenBank/DDBJ databases">
        <title>Bacterial whole genome sequence for Glaciihabitans sp. CHu50b-6-2.</title>
        <authorList>
            <person name="Jin L."/>
        </authorList>
    </citation>
    <scope>NUCLEOTIDE SEQUENCE [LARGE SCALE GENOMIC DNA]</scope>
    <source>
        <strain evidence="1 2">CHu50b-6-2</strain>
    </source>
</reference>
<evidence type="ECO:0000313" key="2">
    <source>
        <dbReference type="Proteomes" id="UP000321379"/>
    </source>
</evidence>
<organism evidence="1 2">
    <name type="scientific">Lacisediminihabitans profunda</name>
    <dbReference type="NCBI Taxonomy" id="2594790"/>
    <lineage>
        <taxon>Bacteria</taxon>
        <taxon>Bacillati</taxon>
        <taxon>Actinomycetota</taxon>
        <taxon>Actinomycetes</taxon>
        <taxon>Micrococcales</taxon>
        <taxon>Microbacteriaceae</taxon>
        <taxon>Lacisediminihabitans</taxon>
    </lineage>
</organism>
<dbReference type="SUPFAM" id="SSF88659">
    <property type="entry name" value="Sigma3 and sigma4 domains of RNA polymerase sigma factors"/>
    <property type="match status" value="1"/>
</dbReference>
<dbReference type="PANTHER" id="PTHR30173:SF43">
    <property type="entry name" value="ECF RNA POLYMERASE SIGMA FACTOR SIGI-RELATED"/>
    <property type="match status" value="1"/>
</dbReference>
<dbReference type="Gene3D" id="1.10.10.10">
    <property type="entry name" value="Winged helix-like DNA-binding domain superfamily/Winged helix DNA-binding domain"/>
    <property type="match status" value="1"/>
</dbReference>
<dbReference type="EMBL" id="VRMG01000015">
    <property type="protein sequence ID" value="TXN28327.1"/>
    <property type="molecule type" value="Genomic_DNA"/>
</dbReference>
<gene>
    <name evidence="1" type="ORF">FVP33_17810</name>
</gene>
<dbReference type="PANTHER" id="PTHR30173">
    <property type="entry name" value="SIGMA 19 FACTOR"/>
    <property type="match status" value="1"/>
</dbReference>
<proteinExistence type="predicted"/>
<dbReference type="Proteomes" id="UP000321379">
    <property type="component" value="Unassembled WGS sequence"/>
</dbReference>
<evidence type="ECO:0000313" key="1">
    <source>
        <dbReference type="EMBL" id="TXN28327.1"/>
    </source>
</evidence>
<dbReference type="InterPro" id="IPR013324">
    <property type="entry name" value="RNA_pol_sigma_r3/r4-like"/>
</dbReference>
<dbReference type="AlphaFoldDB" id="A0A5C8UKJ1"/>
<dbReference type="InterPro" id="IPR032710">
    <property type="entry name" value="NTF2-like_dom_sf"/>
</dbReference>